<dbReference type="Pfam" id="PF16879">
    <property type="entry name" value="Sin3a_C"/>
    <property type="match status" value="1"/>
</dbReference>
<dbReference type="InterPro" id="IPR031693">
    <property type="entry name" value="Sin3_C"/>
</dbReference>
<sequence>MFSKKRGQVQLIVELLDTEEENSDEPMEAERWSDYVERYLNPDSTTPELREHLAQKPVFLPRNLRRIRKNQKGREQMDKEVCEGGKKSLEKEKMECMFKLNSYKMVYVFKSEDYMYRRTALMRAHQSHERVSTRLHKRFQAWVESWVKEHVTRDMSAETTKWLMGEGRDGLLPCTTTRHPEVLQYMNINKYRVKYGTPSKAP</sequence>
<evidence type="ECO:0000313" key="2">
    <source>
        <dbReference type="EMBL" id="MED6274645.1"/>
    </source>
</evidence>
<organism evidence="2 3">
    <name type="scientific">Characodon lateralis</name>
    <dbReference type="NCBI Taxonomy" id="208331"/>
    <lineage>
        <taxon>Eukaryota</taxon>
        <taxon>Metazoa</taxon>
        <taxon>Chordata</taxon>
        <taxon>Craniata</taxon>
        <taxon>Vertebrata</taxon>
        <taxon>Euteleostomi</taxon>
        <taxon>Actinopterygii</taxon>
        <taxon>Neopterygii</taxon>
        <taxon>Teleostei</taxon>
        <taxon>Neoteleostei</taxon>
        <taxon>Acanthomorphata</taxon>
        <taxon>Ovalentaria</taxon>
        <taxon>Atherinomorphae</taxon>
        <taxon>Cyprinodontiformes</taxon>
        <taxon>Goodeidae</taxon>
        <taxon>Characodon</taxon>
    </lineage>
</organism>
<proteinExistence type="predicted"/>
<keyword evidence="3" id="KW-1185">Reference proteome</keyword>
<dbReference type="Proteomes" id="UP001352852">
    <property type="component" value="Unassembled WGS sequence"/>
</dbReference>
<comment type="caution">
    <text evidence="2">The sequence shown here is derived from an EMBL/GenBank/DDBJ whole genome shotgun (WGS) entry which is preliminary data.</text>
</comment>
<dbReference type="EMBL" id="JAHUTJ010026192">
    <property type="protein sequence ID" value="MED6274645.1"/>
    <property type="molecule type" value="Genomic_DNA"/>
</dbReference>
<evidence type="ECO:0000259" key="1">
    <source>
        <dbReference type="Pfam" id="PF16879"/>
    </source>
</evidence>
<name>A0ABU7DJV4_9TELE</name>
<protein>
    <submittedName>
        <fullName evidence="2">Paired amphipathic helix protein Sin3a</fullName>
    </submittedName>
</protein>
<evidence type="ECO:0000313" key="3">
    <source>
        <dbReference type="Proteomes" id="UP001352852"/>
    </source>
</evidence>
<reference evidence="2 3" key="1">
    <citation type="submission" date="2021-06" db="EMBL/GenBank/DDBJ databases">
        <authorList>
            <person name="Palmer J.M."/>
        </authorList>
    </citation>
    <scope>NUCLEOTIDE SEQUENCE [LARGE SCALE GENOMIC DNA]</scope>
    <source>
        <strain evidence="2 3">CL_MEX2019</strain>
        <tissue evidence="2">Muscle</tissue>
    </source>
</reference>
<feature type="domain" description="Sin3 C-terminal" evidence="1">
    <location>
        <begin position="7"/>
        <end position="115"/>
    </location>
</feature>
<accession>A0ABU7DJV4</accession>
<gene>
    <name evidence="2" type="primary">SIN3A_3</name>
    <name evidence="2" type="ORF">CHARACLAT_018375</name>
</gene>